<dbReference type="EMBL" id="AZGY01000035">
    <property type="protein sequence ID" value="KZZ87654.1"/>
    <property type="molecule type" value="Genomic_DNA"/>
</dbReference>
<proteinExistence type="predicted"/>
<accession>A0A167VKB8</accession>
<evidence type="ECO:0008006" key="4">
    <source>
        <dbReference type="Google" id="ProtNLM"/>
    </source>
</evidence>
<dbReference type="AlphaFoldDB" id="A0A167VKB8"/>
<organism evidence="2 3">
    <name type="scientific">Moelleriella libera RCEF 2490</name>
    <dbReference type="NCBI Taxonomy" id="1081109"/>
    <lineage>
        <taxon>Eukaryota</taxon>
        <taxon>Fungi</taxon>
        <taxon>Dikarya</taxon>
        <taxon>Ascomycota</taxon>
        <taxon>Pezizomycotina</taxon>
        <taxon>Sordariomycetes</taxon>
        <taxon>Hypocreomycetidae</taxon>
        <taxon>Hypocreales</taxon>
        <taxon>Clavicipitaceae</taxon>
        <taxon>Moelleriella</taxon>
    </lineage>
</organism>
<dbReference type="Proteomes" id="UP000078544">
    <property type="component" value="Unassembled WGS sequence"/>
</dbReference>
<gene>
    <name evidence="2" type="ORF">AAL_08321</name>
</gene>
<evidence type="ECO:0000313" key="2">
    <source>
        <dbReference type="EMBL" id="KZZ87654.1"/>
    </source>
</evidence>
<feature type="signal peptide" evidence="1">
    <location>
        <begin position="1"/>
        <end position="17"/>
    </location>
</feature>
<protein>
    <recommendedName>
        <fullName evidence="4">AA1-like domain-containing protein</fullName>
    </recommendedName>
</protein>
<keyword evidence="3" id="KW-1185">Reference proteome</keyword>
<feature type="chain" id="PRO_5007893476" description="AA1-like domain-containing protein" evidence="1">
    <location>
        <begin position="18"/>
        <end position="247"/>
    </location>
</feature>
<keyword evidence="1" id="KW-0732">Signal</keyword>
<name>A0A167VKB8_9HYPO</name>
<sequence length="247" mass="27441">MKLLSLTTVFLLKAVLGQSLEPSGQGNLACRDTIVQEVMAIHDVSFNLANGTESDSKGPKGADIEFRVSIADDQGLTINKTIQCSSKGVNGGYDACSDKNYRFYWTYYETDRDTFIRMYHEPDRLQRLRDWFANEALQGMQVVGTGAVKFQLVGDLYGSKSFKIDCSAMGARLEPDRPCSNSEYTFTLSSVSWPWNHEITITHQDPDKGTLKGRLRFQPSCHGPEGSSDGIFQCNTPDVGTIELVRA</sequence>
<evidence type="ECO:0000313" key="3">
    <source>
        <dbReference type="Proteomes" id="UP000078544"/>
    </source>
</evidence>
<evidence type="ECO:0000256" key="1">
    <source>
        <dbReference type="SAM" id="SignalP"/>
    </source>
</evidence>
<comment type="caution">
    <text evidence="2">The sequence shown here is derived from an EMBL/GenBank/DDBJ whole genome shotgun (WGS) entry which is preliminary data.</text>
</comment>
<reference evidence="2 3" key="1">
    <citation type="journal article" date="2016" name="Genome Biol. Evol.">
        <title>Divergent and convergent evolution of fungal pathogenicity.</title>
        <authorList>
            <person name="Shang Y."/>
            <person name="Xiao G."/>
            <person name="Zheng P."/>
            <person name="Cen K."/>
            <person name="Zhan S."/>
            <person name="Wang C."/>
        </authorList>
    </citation>
    <scope>NUCLEOTIDE SEQUENCE [LARGE SCALE GENOMIC DNA]</scope>
    <source>
        <strain evidence="2 3">RCEF 2490</strain>
    </source>
</reference>